<protein>
    <recommendedName>
        <fullName evidence="15">ATP synthase subunit b</fullName>
    </recommendedName>
    <alternativeName>
        <fullName evidence="15">ATP synthase F(0) sector subunit b</fullName>
    </alternativeName>
    <alternativeName>
        <fullName evidence="15">ATPase subunit I</fullName>
    </alternativeName>
    <alternativeName>
        <fullName evidence="15">F-type ATPase subunit b</fullName>
        <shortName evidence="15">F-ATPase subunit b</shortName>
    </alternativeName>
</protein>
<keyword evidence="8 15" id="KW-1133">Transmembrane helix</keyword>
<dbReference type="GO" id="GO:0045259">
    <property type="term" value="C:proton-transporting ATP synthase complex"/>
    <property type="evidence" value="ECO:0007669"/>
    <property type="project" value="UniProtKB-KW"/>
</dbReference>
<evidence type="ECO:0000256" key="9">
    <source>
        <dbReference type="ARBA" id="ARBA00023065"/>
    </source>
</evidence>
<dbReference type="Proteomes" id="UP000046122">
    <property type="component" value="Unassembled WGS sequence"/>
</dbReference>
<keyword evidence="9 15" id="KW-0406">Ion transport</keyword>
<comment type="subcellular location">
    <subcellularLocation>
        <location evidence="1">Cell inner membrane</location>
        <topology evidence="1">Single-pass membrane protein</topology>
    </subcellularLocation>
    <subcellularLocation>
        <location evidence="15">Cell membrane</location>
        <topology evidence="15">Single-pass membrane protein</topology>
    </subcellularLocation>
</comment>
<keyword evidence="10 15" id="KW-0472">Membrane</keyword>
<evidence type="ECO:0000256" key="10">
    <source>
        <dbReference type="ARBA" id="ARBA00023136"/>
    </source>
</evidence>
<dbReference type="PANTHER" id="PTHR33445">
    <property type="entry name" value="ATP SYNTHASE SUBUNIT B', CHLOROPLASTIC"/>
    <property type="match status" value="1"/>
</dbReference>
<evidence type="ECO:0000256" key="16">
    <source>
        <dbReference type="RuleBase" id="RU003848"/>
    </source>
</evidence>
<gene>
    <name evidence="15 18" type="primary">atpF</name>
    <name evidence="19" type="ORF">MPL3365_60198</name>
    <name evidence="18" type="ORF">MPLDJ20_80082</name>
</gene>
<dbReference type="GO" id="GO:0046961">
    <property type="term" value="F:proton-transporting ATPase activity, rotational mechanism"/>
    <property type="evidence" value="ECO:0007669"/>
    <property type="project" value="TreeGrafter"/>
</dbReference>
<evidence type="ECO:0000313" key="19">
    <source>
        <dbReference type="EMBL" id="CDX61508.1"/>
    </source>
</evidence>
<evidence type="ECO:0000256" key="17">
    <source>
        <dbReference type="SAM" id="Coils"/>
    </source>
</evidence>
<evidence type="ECO:0000313" key="20">
    <source>
        <dbReference type="Proteomes" id="UP000046122"/>
    </source>
</evidence>
<keyword evidence="11 15" id="KW-0066">ATP synthesis</keyword>
<evidence type="ECO:0000256" key="12">
    <source>
        <dbReference type="ARBA" id="ARBA00025198"/>
    </source>
</evidence>
<evidence type="ECO:0000256" key="11">
    <source>
        <dbReference type="ARBA" id="ARBA00023310"/>
    </source>
</evidence>
<sequence length="168" mass="18066">MRSGIMDATSLATLWATIALLIFLGAVIYLKVPGMLAKSLDARAAKISAELEEARKLREEAQQLLGQYQQKRKEAEKEAADIVAAAKREAELLASEAAKKTEDYVARRTALAEQKISQAEREAVSEVRASAVDIAVEAARALLAAKVDAKAGADLFKSALNDVKAKLN</sequence>
<evidence type="ECO:0000256" key="13">
    <source>
        <dbReference type="ARBA" id="ARBA00025614"/>
    </source>
</evidence>
<dbReference type="AlphaFoldDB" id="A0A090GRF8"/>
<feature type="transmembrane region" description="Helical" evidence="15">
    <location>
        <begin position="12"/>
        <end position="30"/>
    </location>
</feature>
<evidence type="ECO:0000256" key="6">
    <source>
        <dbReference type="ARBA" id="ARBA00022692"/>
    </source>
</evidence>
<dbReference type="EMBL" id="CCNE01000056">
    <property type="protein sequence ID" value="CDX61508.1"/>
    <property type="molecule type" value="Genomic_DNA"/>
</dbReference>
<evidence type="ECO:0000313" key="18">
    <source>
        <dbReference type="EMBL" id="CDX45887.1"/>
    </source>
</evidence>
<keyword evidence="5 15" id="KW-0138">CF(0)</keyword>
<evidence type="ECO:0000256" key="7">
    <source>
        <dbReference type="ARBA" id="ARBA00022781"/>
    </source>
</evidence>
<feature type="coiled-coil region" evidence="17">
    <location>
        <begin position="37"/>
        <end position="103"/>
    </location>
</feature>
<accession>A0A090GRF8</accession>
<reference evidence="20 21" key="1">
    <citation type="submission" date="2014-08" db="EMBL/GenBank/DDBJ databases">
        <authorList>
            <person name="Moulin Lionel"/>
        </authorList>
    </citation>
    <scope>NUCLEOTIDE SEQUENCE [LARGE SCALE GENOMIC DNA]</scope>
</reference>
<evidence type="ECO:0000256" key="15">
    <source>
        <dbReference type="HAMAP-Rule" id="MF_01398"/>
    </source>
</evidence>
<evidence type="ECO:0000313" key="21">
    <source>
        <dbReference type="Proteomes" id="UP000046373"/>
    </source>
</evidence>
<comment type="similarity">
    <text evidence="2 15 16">Belongs to the ATPase B chain family.</text>
</comment>
<comment type="subunit">
    <text evidence="14 15">F-type ATPases have 2 components, F(1) - the catalytic core - and F(0) - the membrane proton channel. F(1) has five subunits: alpha(3), beta(3), gamma(1), delta(1), epsilon(1). F(0) has three main subunits: a(1), b(2) and c(10-14). The alpha and beta chains form an alternating ring which encloses part of the gamma chain. F(1) is attached to F(0) by a central stalk formed by the gamma and epsilon chains, while a peripheral stalk is formed by the delta and b chains.</text>
</comment>
<evidence type="ECO:0000256" key="5">
    <source>
        <dbReference type="ARBA" id="ARBA00022547"/>
    </source>
</evidence>
<evidence type="ECO:0000256" key="2">
    <source>
        <dbReference type="ARBA" id="ARBA00005513"/>
    </source>
</evidence>
<dbReference type="NCBIfam" id="NF006611">
    <property type="entry name" value="PRK09173.1"/>
    <property type="match status" value="1"/>
</dbReference>
<keyword evidence="17" id="KW-0175">Coiled coil</keyword>
<dbReference type="HAMAP" id="MF_01398">
    <property type="entry name" value="ATP_synth_b_bprime"/>
    <property type="match status" value="1"/>
</dbReference>
<dbReference type="PANTHER" id="PTHR33445:SF1">
    <property type="entry name" value="ATP SYNTHASE SUBUNIT B"/>
    <property type="match status" value="1"/>
</dbReference>
<dbReference type="CDD" id="cd06503">
    <property type="entry name" value="ATP-synt_Fo_b"/>
    <property type="match status" value="1"/>
</dbReference>
<keyword evidence="6 15" id="KW-0812">Transmembrane</keyword>
<evidence type="ECO:0000256" key="3">
    <source>
        <dbReference type="ARBA" id="ARBA00022448"/>
    </source>
</evidence>
<organism evidence="18 21">
    <name type="scientific">Mesorhizobium plurifarium</name>
    <dbReference type="NCBI Taxonomy" id="69974"/>
    <lineage>
        <taxon>Bacteria</taxon>
        <taxon>Pseudomonadati</taxon>
        <taxon>Pseudomonadota</taxon>
        <taxon>Alphaproteobacteria</taxon>
        <taxon>Hyphomicrobiales</taxon>
        <taxon>Phyllobacteriaceae</taxon>
        <taxon>Mesorhizobium</taxon>
    </lineage>
</organism>
<evidence type="ECO:0000256" key="4">
    <source>
        <dbReference type="ARBA" id="ARBA00022475"/>
    </source>
</evidence>
<keyword evidence="7 15" id="KW-0375">Hydrogen ion transport</keyword>
<comment type="function">
    <text evidence="12 15">F(1)F(0) ATP synthase produces ATP from ADP in the presence of a proton or sodium gradient. F-type ATPases consist of two structural domains, F(1) containing the extramembraneous catalytic core and F(0) containing the membrane proton channel, linked together by a central stalk and a peripheral stalk. During catalysis, ATP synthesis in the catalytic domain of F(1) is coupled via a rotary mechanism of the central stalk subunits to proton translocation.</text>
</comment>
<dbReference type="Pfam" id="PF00430">
    <property type="entry name" value="ATP-synt_B"/>
    <property type="match status" value="1"/>
</dbReference>
<comment type="function">
    <text evidence="13">Component of the F(0) channel, it forms part of the peripheral stalk, linking F(1) to F(0). The b'-subunit is a diverged and duplicated form of b found in plants and photosynthetic bacteria.</text>
</comment>
<evidence type="ECO:0000256" key="8">
    <source>
        <dbReference type="ARBA" id="ARBA00022989"/>
    </source>
</evidence>
<dbReference type="InterPro" id="IPR050059">
    <property type="entry name" value="ATP_synthase_B_chain"/>
</dbReference>
<dbReference type="GO" id="GO:0046933">
    <property type="term" value="F:proton-transporting ATP synthase activity, rotational mechanism"/>
    <property type="evidence" value="ECO:0007669"/>
    <property type="project" value="UniProtKB-UniRule"/>
</dbReference>
<name>A0A090GRF8_MESPL</name>
<keyword evidence="3 15" id="KW-0813">Transport</keyword>
<proteinExistence type="inferred from homology"/>
<dbReference type="EMBL" id="CCNB01000045">
    <property type="protein sequence ID" value="CDX45887.1"/>
    <property type="molecule type" value="Genomic_DNA"/>
</dbReference>
<dbReference type="InterPro" id="IPR002146">
    <property type="entry name" value="ATP_synth_b/b'su_bac/chlpt"/>
</dbReference>
<dbReference type="Proteomes" id="UP000046373">
    <property type="component" value="Unassembled WGS sequence"/>
</dbReference>
<keyword evidence="4 15" id="KW-1003">Cell membrane</keyword>
<evidence type="ECO:0000256" key="1">
    <source>
        <dbReference type="ARBA" id="ARBA00004377"/>
    </source>
</evidence>
<evidence type="ECO:0000256" key="14">
    <source>
        <dbReference type="ARBA" id="ARBA00025830"/>
    </source>
</evidence>
<dbReference type="GO" id="GO:0005886">
    <property type="term" value="C:plasma membrane"/>
    <property type="evidence" value="ECO:0007669"/>
    <property type="project" value="UniProtKB-SubCell"/>
</dbReference>